<sequence>MTGRAKSPKQGLKLRFVLPDGSWLGPGKADLLQGIVETGSISAAGRRLGMSYKRAWGLVEVLNTMFAAPLVASSRGGAGHGGAELTETGQEVLRLFRAMQSHAERAVEAEEAELLRLFDMADKK</sequence>
<organism evidence="2 3">
    <name type="scientific">Albidovulum sediminicola</name>
    <dbReference type="NCBI Taxonomy" id="2984331"/>
    <lineage>
        <taxon>Bacteria</taxon>
        <taxon>Pseudomonadati</taxon>
        <taxon>Pseudomonadota</taxon>
        <taxon>Alphaproteobacteria</taxon>
        <taxon>Rhodobacterales</taxon>
        <taxon>Paracoccaceae</taxon>
        <taxon>Albidovulum</taxon>
    </lineage>
</organism>
<evidence type="ECO:0000313" key="2">
    <source>
        <dbReference type="EMBL" id="MCV2864906.1"/>
    </source>
</evidence>
<dbReference type="InterPro" id="IPR000847">
    <property type="entry name" value="LysR_HTH_N"/>
</dbReference>
<comment type="caution">
    <text evidence="2">The sequence shown here is derived from an EMBL/GenBank/DDBJ whole genome shotgun (WGS) entry which is preliminary data.</text>
</comment>
<gene>
    <name evidence="2" type="ORF">OE647_09175</name>
</gene>
<dbReference type="Proteomes" id="UP001652503">
    <property type="component" value="Unassembled WGS sequence"/>
</dbReference>
<dbReference type="Gene3D" id="1.10.10.10">
    <property type="entry name" value="Winged helix-like DNA-binding domain superfamily/Winged helix DNA-binding domain"/>
    <property type="match status" value="1"/>
</dbReference>
<proteinExistence type="predicted"/>
<dbReference type="Pfam" id="PF00126">
    <property type="entry name" value="HTH_1"/>
    <property type="match status" value="1"/>
</dbReference>
<dbReference type="InterPro" id="IPR036388">
    <property type="entry name" value="WH-like_DNA-bd_sf"/>
</dbReference>
<evidence type="ECO:0000259" key="1">
    <source>
        <dbReference type="Pfam" id="PF00126"/>
    </source>
</evidence>
<keyword evidence="3" id="KW-1185">Reference proteome</keyword>
<evidence type="ECO:0000313" key="3">
    <source>
        <dbReference type="Proteomes" id="UP001652503"/>
    </source>
</evidence>
<dbReference type="InterPro" id="IPR051815">
    <property type="entry name" value="Molybdate_resp_trans_reg"/>
</dbReference>
<reference evidence="2 3" key="1">
    <citation type="submission" date="2022-10" db="EMBL/GenBank/DDBJ databases">
        <title>Defluviimonas sp. nov., isolated from ocean surface water.</title>
        <authorList>
            <person name="He W."/>
            <person name="Wang L."/>
            <person name="Zhang D.-F."/>
        </authorList>
    </citation>
    <scope>NUCLEOTIDE SEQUENCE [LARGE SCALE GENOMIC DNA]</scope>
    <source>
        <strain evidence="2 3">WL0075</strain>
    </source>
</reference>
<dbReference type="PANTHER" id="PTHR30432:SF1">
    <property type="entry name" value="DNA-BINDING TRANSCRIPTIONAL DUAL REGULATOR MODE"/>
    <property type="match status" value="1"/>
</dbReference>
<dbReference type="PANTHER" id="PTHR30432">
    <property type="entry name" value="TRANSCRIPTIONAL REGULATOR MODE"/>
    <property type="match status" value="1"/>
</dbReference>
<feature type="domain" description="HTH lysR-type" evidence="1">
    <location>
        <begin position="32"/>
        <end position="90"/>
    </location>
</feature>
<dbReference type="SUPFAM" id="SSF46785">
    <property type="entry name" value="Winged helix' DNA-binding domain"/>
    <property type="match status" value="1"/>
</dbReference>
<protein>
    <submittedName>
        <fullName evidence="2">LysR family transcriptional regulator</fullName>
    </submittedName>
</protein>
<accession>A0ABT2Z1C8</accession>
<dbReference type="RefSeq" id="WP_263721426.1">
    <property type="nucleotide sequence ID" value="NZ_JAOWLA010000007.1"/>
</dbReference>
<dbReference type="InterPro" id="IPR036390">
    <property type="entry name" value="WH_DNA-bd_sf"/>
</dbReference>
<name>A0ABT2Z1C8_9RHOB</name>
<dbReference type="EMBL" id="JAOWLA010000007">
    <property type="protein sequence ID" value="MCV2864906.1"/>
    <property type="molecule type" value="Genomic_DNA"/>
</dbReference>